<evidence type="ECO:0000256" key="4">
    <source>
        <dbReference type="ARBA" id="ARBA00022449"/>
    </source>
</evidence>
<gene>
    <name evidence="13" type="ORF">ABVT43_19070</name>
</gene>
<evidence type="ECO:0000256" key="9">
    <source>
        <dbReference type="ARBA" id="ARBA00023065"/>
    </source>
</evidence>
<keyword evidence="9" id="KW-0406">Ion transport</keyword>
<dbReference type="EMBL" id="JBEVCJ010000041">
    <property type="protein sequence ID" value="MET1257254.1"/>
    <property type="molecule type" value="Genomic_DNA"/>
</dbReference>
<feature type="transmembrane region" description="Helical" evidence="11">
    <location>
        <begin position="31"/>
        <end position="50"/>
    </location>
</feature>
<comment type="similarity">
    <text evidence="2">Belongs to the monovalent cation:proton antiporter 2 (CPA2) transporter (TC 2.A.37) family.</text>
</comment>
<dbReference type="InterPro" id="IPR004771">
    <property type="entry name" value="K/H_exchanger"/>
</dbReference>
<dbReference type="PANTHER" id="PTHR46157:SF4">
    <property type="entry name" value="K(+) EFFLUX ANTIPORTER 3, CHLOROPLASTIC"/>
    <property type="match status" value="1"/>
</dbReference>
<evidence type="ECO:0000256" key="2">
    <source>
        <dbReference type="ARBA" id="ARBA00005551"/>
    </source>
</evidence>
<keyword evidence="7" id="KW-0630">Potassium</keyword>
<keyword evidence="3" id="KW-0813">Transport</keyword>
<keyword evidence="10 11" id="KW-0472">Membrane</keyword>
<evidence type="ECO:0000256" key="6">
    <source>
        <dbReference type="ARBA" id="ARBA00022692"/>
    </source>
</evidence>
<evidence type="ECO:0000259" key="12">
    <source>
        <dbReference type="PROSITE" id="PS51201"/>
    </source>
</evidence>
<dbReference type="Proteomes" id="UP001548189">
    <property type="component" value="Unassembled WGS sequence"/>
</dbReference>
<evidence type="ECO:0000256" key="3">
    <source>
        <dbReference type="ARBA" id="ARBA00022448"/>
    </source>
</evidence>
<keyword evidence="4" id="KW-0050">Antiport</keyword>
<reference evidence="13 14" key="1">
    <citation type="submission" date="2024-06" db="EMBL/GenBank/DDBJ databases">
        <authorList>
            <person name="Li F."/>
        </authorList>
    </citation>
    <scope>NUCLEOTIDE SEQUENCE [LARGE SCALE GENOMIC DNA]</scope>
    <source>
        <strain evidence="13 14">GXAS 311</strain>
    </source>
</reference>
<organism evidence="13 14">
    <name type="scientific">Aliikangiella maris</name>
    <dbReference type="NCBI Taxonomy" id="3162458"/>
    <lineage>
        <taxon>Bacteria</taxon>
        <taxon>Pseudomonadati</taxon>
        <taxon>Pseudomonadota</taxon>
        <taxon>Gammaproteobacteria</taxon>
        <taxon>Oceanospirillales</taxon>
        <taxon>Pleioneaceae</taxon>
        <taxon>Aliikangiella</taxon>
    </lineage>
</organism>
<feature type="transmembrane region" description="Helical" evidence="11">
    <location>
        <begin position="267"/>
        <end position="286"/>
    </location>
</feature>
<feature type="transmembrane region" description="Helical" evidence="11">
    <location>
        <begin position="293"/>
        <end position="316"/>
    </location>
</feature>
<protein>
    <submittedName>
        <fullName evidence="13">Monovalent cation:proton antiporter-2 (CPA2) family protein</fullName>
    </submittedName>
</protein>
<evidence type="ECO:0000256" key="8">
    <source>
        <dbReference type="ARBA" id="ARBA00022989"/>
    </source>
</evidence>
<dbReference type="InterPro" id="IPR003148">
    <property type="entry name" value="RCK_N"/>
</dbReference>
<dbReference type="NCBIfam" id="TIGR00932">
    <property type="entry name" value="2a37"/>
    <property type="match status" value="1"/>
</dbReference>
<dbReference type="PANTHER" id="PTHR46157">
    <property type="entry name" value="K(+) EFFLUX ANTIPORTER 3, CHLOROPLASTIC"/>
    <property type="match status" value="1"/>
</dbReference>
<feature type="transmembrane region" description="Helical" evidence="11">
    <location>
        <begin position="148"/>
        <end position="169"/>
    </location>
</feature>
<feature type="transmembrane region" description="Helical" evidence="11">
    <location>
        <begin position="6"/>
        <end position="24"/>
    </location>
</feature>
<dbReference type="InterPro" id="IPR036291">
    <property type="entry name" value="NAD(P)-bd_dom_sf"/>
</dbReference>
<dbReference type="PROSITE" id="PS51201">
    <property type="entry name" value="RCK_N"/>
    <property type="match status" value="1"/>
</dbReference>
<keyword evidence="5" id="KW-0633">Potassium transport</keyword>
<feature type="transmembrane region" description="Helical" evidence="11">
    <location>
        <begin position="181"/>
        <end position="199"/>
    </location>
</feature>
<feature type="transmembrane region" description="Helical" evidence="11">
    <location>
        <begin position="56"/>
        <end position="75"/>
    </location>
</feature>
<dbReference type="SUPFAM" id="SSF51735">
    <property type="entry name" value="NAD(P)-binding Rossmann-fold domains"/>
    <property type="match status" value="1"/>
</dbReference>
<evidence type="ECO:0000256" key="5">
    <source>
        <dbReference type="ARBA" id="ARBA00022538"/>
    </source>
</evidence>
<keyword evidence="14" id="KW-1185">Reference proteome</keyword>
<comment type="subcellular location">
    <subcellularLocation>
        <location evidence="1">Membrane</location>
        <topology evidence="1">Multi-pass membrane protein</topology>
    </subcellularLocation>
</comment>
<feature type="transmembrane region" description="Helical" evidence="11">
    <location>
        <begin position="220"/>
        <end position="247"/>
    </location>
</feature>
<dbReference type="Pfam" id="PF02254">
    <property type="entry name" value="TrkA_N"/>
    <property type="match status" value="1"/>
</dbReference>
<dbReference type="Pfam" id="PF00999">
    <property type="entry name" value="Na_H_Exchanger"/>
    <property type="match status" value="1"/>
</dbReference>
<sequence length="586" mass="63700">MDIQGPFGVLLFFLIAAVFAVPLFRRLKLGAILGYLVAGIVIGPAGIDLVSNPQDILHFSEIGVVLLLFVIGLELSPDKLWSMKQHIAGLGITQIGLSALIVGIVVYAFHPMMNYAIIIGLALALSSTAFAIQLMSERGILASRCGRRGFAILLMQDLAVIPVLLLVESMATSPVSLSKPWWYGVIATVALLFVGRFMINPLLKMVARYGSRESMTASSLLIVAGAAFLMYAAGLSMGMGAFVAGIMLANSSFRHQLESDIEPFKGLTLGLFFISIGMTLDLQLFLQNPVVLLGYALLLMGVKSLIIGGLFKWIGIDWRQGLPVAFMLSQGGEFAFVVMSQAELTGSLSSELAQQVNLVVGLSMALTTPLVGLIGLMFRVEDNNKVDTATPEIDETPEVLILGFGRFGQATGRILAANSIPFTALDKDAAHIDFVKQFGNKVYFGEAGRLEVLQAAGIDKVKVALVATDRTEVTENITRMLVKHYPHIKIIARARNRASYWALRSIGAHQVIREVFKGSVEAASSTLHALGFSMGEALRKADEFESHDNAMLEHSYEHRDDLEKLIEIGRKGRSDLERLFKQDQVS</sequence>
<feature type="transmembrane region" description="Helical" evidence="11">
    <location>
        <begin position="356"/>
        <end position="378"/>
    </location>
</feature>
<evidence type="ECO:0000256" key="7">
    <source>
        <dbReference type="ARBA" id="ARBA00022958"/>
    </source>
</evidence>
<evidence type="ECO:0000313" key="14">
    <source>
        <dbReference type="Proteomes" id="UP001548189"/>
    </source>
</evidence>
<comment type="caution">
    <text evidence="13">The sequence shown here is derived from an EMBL/GenBank/DDBJ whole genome shotgun (WGS) entry which is preliminary data.</text>
</comment>
<name>A0ABV2BZB5_9GAMM</name>
<dbReference type="InterPro" id="IPR038770">
    <property type="entry name" value="Na+/solute_symporter_sf"/>
</dbReference>
<keyword evidence="8 11" id="KW-1133">Transmembrane helix</keyword>
<keyword evidence="6 11" id="KW-0812">Transmembrane</keyword>
<proteinExistence type="inferred from homology"/>
<dbReference type="RefSeq" id="WP_353897836.1">
    <property type="nucleotide sequence ID" value="NZ_JBEVCJ010000041.1"/>
</dbReference>
<evidence type="ECO:0000256" key="11">
    <source>
        <dbReference type="SAM" id="Phobius"/>
    </source>
</evidence>
<dbReference type="Gene3D" id="1.20.1530.20">
    <property type="match status" value="1"/>
</dbReference>
<evidence type="ECO:0000313" key="13">
    <source>
        <dbReference type="EMBL" id="MET1257254.1"/>
    </source>
</evidence>
<dbReference type="InterPro" id="IPR006153">
    <property type="entry name" value="Cation/H_exchanger_TM"/>
</dbReference>
<evidence type="ECO:0000256" key="10">
    <source>
        <dbReference type="ARBA" id="ARBA00023136"/>
    </source>
</evidence>
<accession>A0ABV2BZB5</accession>
<feature type="transmembrane region" description="Helical" evidence="11">
    <location>
        <begin position="87"/>
        <end position="109"/>
    </location>
</feature>
<evidence type="ECO:0000256" key="1">
    <source>
        <dbReference type="ARBA" id="ARBA00004141"/>
    </source>
</evidence>
<dbReference type="Gene3D" id="3.40.50.720">
    <property type="entry name" value="NAD(P)-binding Rossmann-like Domain"/>
    <property type="match status" value="1"/>
</dbReference>
<feature type="transmembrane region" description="Helical" evidence="11">
    <location>
        <begin position="115"/>
        <end position="136"/>
    </location>
</feature>
<feature type="domain" description="RCK N-terminal" evidence="12">
    <location>
        <begin position="396"/>
        <end position="513"/>
    </location>
</feature>